<comment type="caution">
    <text evidence="2">The sequence shown here is derived from an EMBL/GenBank/DDBJ whole genome shotgun (WGS) entry which is preliminary data.</text>
</comment>
<dbReference type="SMART" id="SM00175">
    <property type="entry name" value="RAB"/>
    <property type="match status" value="1"/>
</dbReference>
<dbReference type="PRINTS" id="PR00449">
    <property type="entry name" value="RASTRNSFRMNG"/>
</dbReference>
<dbReference type="GO" id="GO:0005525">
    <property type="term" value="F:GTP binding"/>
    <property type="evidence" value="ECO:0007669"/>
    <property type="project" value="InterPro"/>
</dbReference>
<accession>A0A397UUD9</accession>
<dbReference type="Gene3D" id="3.40.50.300">
    <property type="entry name" value="P-loop containing nucleotide triphosphate hydrolases"/>
    <property type="match status" value="1"/>
</dbReference>
<dbReference type="OrthoDB" id="63533at2759"/>
<organism evidence="2 3">
    <name type="scientific">Gigaspora rosea</name>
    <dbReference type="NCBI Taxonomy" id="44941"/>
    <lineage>
        <taxon>Eukaryota</taxon>
        <taxon>Fungi</taxon>
        <taxon>Fungi incertae sedis</taxon>
        <taxon>Mucoromycota</taxon>
        <taxon>Glomeromycotina</taxon>
        <taxon>Glomeromycetes</taxon>
        <taxon>Diversisporales</taxon>
        <taxon>Gigasporaceae</taxon>
        <taxon>Gigaspora</taxon>
    </lineage>
</organism>
<dbReference type="Pfam" id="PF00071">
    <property type="entry name" value="Ras"/>
    <property type="match status" value="1"/>
</dbReference>
<proteinExistence type="predicted"/>
<dbReference type="EMBL" id="QKWP01000925">
    <property type="protein sequence ID" value="RIB13422.1"/>
    <property type="molecule type" value="Genomic_DNA"/>
</dbReference>
<name>A0A397UUD9_9GLOM</name>
<feature type="non-terminal residue" evidence="2">
    <location>
        <position position="1"/>
    </location>
</feature>
<sequence>LTVYDIFNNKNNKSTLDKAKPWVKELQRQANPYLIIALVGNKIDLAQHYEDDYGRQVSTQEVMDYALKKCLLFFETSAKKEDGVQQVFEEIGT</sequence>
<keyword evidence="3" id="KW-1185">Reference proteome</keyword>
<dbReference type="InterPro" id="IPR001806">
    <property type="entry name" value="Small_GTPase"/>
</dbReference>
<evidence type="ECO:0000313" key="2">
    <source>
        <dbReference type="EMBL" id="RIB13422.1"/>
    </source>
</evidence>
<reference evidence="2 3" key="1">
    <citation type="submission" date="2018-06" db="EMBL/GenBank/DDBJ databases">
        <title>Comparative genomics reveals the genomic features of Rhizophagus irregularis, R. cerebriforme, R. diaphanum and Gigaspora rosea, and their symbiotic lifestyle signature.</title>
        <authorList>
            <person name="Morin E."/>
            <person name="San Clemente H."/>
            <person name="Chen E.C.H."/>
            <person name="De La Providencia I."/>
            <person name="Hainaut M."/>
            <person name="Kuo A."/>
            <person name="Kohler A."/>
            <person name="Murat C."/>
            <person name="Tang N."/>
            <person name="Roy S."/>
            <person name="Loubradou J."/>
            <person name="Henrissat B."/>
            <person name="Grigoriev I.V."/>
            <person name="Corradi N."/>
            <person name="Roux C."/>
            <person name="Martin F.M."/>
        </authorList>
    </citation>
    <scope>NUCLEOTIDE SEQUENCE [LARGE SCALE GENOMIC DNA]</scope>
    <source>
        <strain evidence="2 3">DAOM 194757</strain>
    </source>
</reference>
<dbReference type="Proteomes" id="UP000266673">
    <property type="component" value="Unassembled WGS sequence"/>
</dbReference>
<keyword evidence="1" id="KW-0547">Nucleotide-binding</keyword>
<evidence type="ECO:0000256" key="1">
    <source>
        <dbReference type="ARBA" id="ARBA00022741"/>
    </source>
</evidence>
<dbReference type="PANTHER" id="PTHR47978">
    <property type="match status" value="1"/>
</dbReference>
<dbReference type="InterPro" id="IPR027417">
    <property type="entry name" value="P-loop_NTPase"/>
</dbReference>
<dbReference type="STRING" id="44941.A0A397UUD9"/>
<dbReference type="PROSITE" id="PS51419">
    <property type="entry name" value="RAB"/>
    <property type="match status" value="1"/>
</dbReference>
<protein>
    <submittedName>
        <fullName evidence="2">Small GTPase superfamily</fullName>
    </submittedName>
</protein>
<dbReference type="GO" id="GO:0003924">
    <property type="term" value="F:GTPase activity"/>
    <property type="evidence" value="ECO:0007669"/>
    <property type="project" value="InterPro"/>
</dbReference>
<dbReference type="AlphaFoldDB" id="A0A397UUD9"/>
<evidence type="ECO:0000313" key="3">
    <source>
        <dbReference type="Proteomes" id="UP000266673"/>
    </source>
</evidence>
<gene>
    <name evidence="2" type="ORF">C2G38_2325855</name>
</gene>
<dbReference type="SUPFAM" id="SSF52540">
    <property type="entry name" value="P-loop containing nucleoside triphosphate hydrolases"/>
    <property type="match status" value="1"/>
</dbReference>